<protein>
    <submittedName>
        <fullName evidence="2">Uncharacterized protein</fullName>
    </submittedName>
</protein>
<organism evidence="2 3">
    <name type="scientific">Jatropha curcas</name>
    <name type="common">Barbados nut</name>
    <dbReference type="NCBI Taxonomy" id="180498"/>
    <lineage>
        <taxon>Eukaryota</taxon>
        <taxon>Viridiplantae</taxon>
        <taxon>Streptophyta</taxon>
        <taxon>Embryophyta</taxon>
        <taxon>Tracheophyta</taxon>
        <taxon>Spermatophyta</taxon>
        <taxon>Magnoliopsida</taxon>
        <taxon>eudicotyledons</taxon>
        <taxon>Gunneridae</taxon>
        <taxon>Pentapetalae</taxon>
        <taxon>rosids</taxon>
        <taxon>fabids</taxon>
        <taxon>Malpighiales</taxon>
        <taxon>Euphorbiaceae</taxon>
        <taxon>Crotonoideae</taxon>
        <taxon>Jatropheae</taxon>
        <taxon>Jatropha</taxon>
    </lineage>
</organism>
<accession>A0A067LAL0</accession>
<name>A0A067LAL0_JATCU</name>
<proteinExistence type="predicted"/>
<feature type="region of interest" description="Disordered" evidence="1">
    <location>
        <begin position="1"/>
        <end position="48"/>
    </location>
</feature>
<feature type="compositionally biased region" description="Basic residues" evidence="1">
    <location>
        <begin position="1"/>
        <end position="17"/>
    </location>
</feature>
<evidence type="ECO:0000313" key="2">
    <source>
        <dbReference type="EMBL" id="KDP45447.1"/>
    </source>
</evidence>
<dbReference type="EMBL" id="KK914232">
    <property type="protein sequence ID" value="KDP45447.1"/>
    <property type="molecule type" value="Genomic_DNA"/>
</dbReference>
<feature type="compositionally biased region" description="Basic and acidic residues" evidence="1">
    <location>
        <begin position="18"/>
        <end position="27"/>
    </location>
</feature>
<dbReference type="Proteomes" id="UP000027138">
    <property type="component" value="Unassembled WGS sequence"/>
</dbReference>
<reference evidence="2 3" key="1">
    <citation type="journal article" date="2014" name="PLoS ONE">
        <title>Global Analysis of Gene Expression Profiles in Physic Nut (Jatropha curcas L.) Seedlings Exposed to Salt Stress.</title>
        <authorList>
            <person name="Zhang L."/>
            <person name="Zhang C."/>
            <person name="Wu P."/>
            <person name="Chen Y."/>
            <person name="Li M."/>
            <person name="Jiang H."/>
            <person name="Wu G."/>
        </authorList>
    </citation>
    <scope>NUCLEOTIDE SEQUENCE [LARGE SCALE GENOMIC DNA]</scope>
    <source>
        <strain evidence="3">cv. GZQX0401</strain>
        <tissue evidence="2">Young leaves</tissue>
    </source>
</reference>
<sequence>MERVKKRPKLLHRRRRQIKQEEARRNFPIEGCRGSPAPSAHARDEREMRREAGIRCGVEATARRGAGLR</sequence>
<evidence type="ECO:0000256" key="1">
    <source>
        <dbReference type="SAM" id="MobiDB-lite"/>
    </source>
</evidence>
<gene>
    <name evidence="2" type="ORF">JCGZ_09696</name>
</gene>
<keyword evidence="3" id="KW-1185">Reference proteome</keyword>
<dbReference type="AlphaFoldDB" id="A0A067LAL0"/>
<evidence type="ECO:0000313" key="3">
    <source>
        <dbReference type="Proteomes" id="UP000027138"/>
    </source>
</evidence>